<organism evidence="2 3">
    <name type="scientific">Bizionia paragorgiae</name>
    <dbReference type="NCBI Taxonomy" id="283786"/>
    <lineage>
        <taxon>Bacteria</taxon>
        <taxon>Pseudomonadati</taxon>
        <taxon>Bacteroidota</taxon>
        <taxon>Flavobacteriia</taxon>
        <taxon>Flavobacteriales</taxon>
        <taxon>Flavobacteriaceae</taxon>
        <taxon>Bizionia</taxon>
    </lineage>
</organism>
<dbReference type="RefSeq" id="WP_092132251.1">
    <property type="nucleotide sequence ID" value="NZ_FNQK01000003.1"/>
</dbReference>
<keyword evidence="3" id="KW-1185">Reference proteome</keyword>
<evidence type="ECO:0000313" key="2">
    <source>
        <dbReference type="EMBL" id="SDZ87112.1"/>
    </source>
</evidence>
<dbReference type="STRING" id="283786.SAMN04487990_103123"/>
<dbReference type="OrthoDB" id="1144137at2"/>
<feature type="signal peptide" evidence="1">
    <location>
        <begin position="1"/>
        <end position="18"/>
    </location>
</feature>
<name>A0A1H3WL91_BIZPA</name>
<dbReference type="Proteomes" id="UP000198846">
    <property type="component" value="Unassembled WGS sequence"/>
</dbReference>
<reference evidence="2 3" key="1">
    <citation type="submission" date="2016-10" db="EMBL/GenBank/DDBJ databases">
        <authorList>
            <person name="de Groot N.N."/>
        </authorList>
    </citation>
    <scope>NUCLEOTIDE SEQUENCE [LARGE SCALE GENOMIC DNA]</scope>
    <source>
        <strain evidence="2 3">DSM 23842</strain>
    </source>
</reference>
<dbReference type="EMBL" id="FNQK01000003">
    <property type="protein sequence ID" value="SDZ87112.1"/>
    <property type="molecule type" value="Genomic_DNA"/>
</dbReference>
<dbReference type="AlphaFoldDB" id="A0A1H3WL91"/>
<gene>
    <name evidence="2" type="ORF">SAMN04487990_103123</name>
</gene>
<proteinExistence type="predicted"/>
<evidence type="ECO:0000313" key="3">
    <source>
        <dbReference type="Proteomes" id="UP000198846"/>
    </source>
</evidence>
<accession>A0A1H3WL91</accession>
<feature type="chain" id="PRO_5011530245" evidence="1">
    <location>
        <begin position="19"/>
        <end position="183"/>
    </location>
</feature>
<protein>
    <submittedName>
        <fullName evidence="2">Uncharacterized protein</fullName>
    </submittedName>
</protein>
<keyword evidence="1" id="KW-0732">Signal</keyword>
<evidence type="ECO:0000256" key="1">
    <source>
        <dbReference type="SAM" id="SignalP"/>
    </source>
</evidence>
<sequence length="183" mass="21101">MKTLFYISILLFGTYSFAQTKPVDEMKTTQIKTQTVEEDGKLVTKQVKVVTEKKQEVKTDPSKSGQIDAPMIETPTKVTKTISVNTNNNGRFKALSKITYYTFNDHVYGLQTTNTGYELSRKVNNKNMPYGTARRTQNKDIYVITTKHYSGVGYFNQNNDFIIEYYDKDKKMMQQQSLTLNTH</sequence>